<evidence type="ECO:0000313" key="1">
    <source>
        <dbReference type="EMBL" id="KMU75478.1"/>
    </source>
</evidence>
<dbReference type="Proteomes" id="UP000054559">
    <property type="component" value="Unassembled WGS sequence"/>
</dbReference>
<name>A0A0J8QVX6_COCIT</name>
<organism evidence="1 2">
    <name type="scientific">Coccidioides immitis RMSCC 3703</name>
    <dbReference type="NCBI Taxonomy" id="454286"/>
    <lineage>
        <taxon>Eukaryota</taxon>
        <taxon>Fungi</taxon>
        <taxon>Dikarya</taxon>
        <taxon>Ascomycota</taxon>
        <taxon>Pezizomycotina</taxon>
        <taxon>Eurotiomycetes</taxon>
        <taxon>Eurotiomycetidae</taxon>
        <taxon>Onygenales</taxon>
        <taxon>Onygenaceae</taxon>
        <taxon>Coccidioides</taxon>
    </lineage>
</organism>
<protein>
    <submittedName>
        <fullName evidence="1">Uncharacterized protein</fullName>
    </submittedName>
</protein>
<dbReference type="EMBL" id="DS268140">
    <property type="protein sequence ID" value="KMU75478.1"/>
    <property type="molecule type" value="Genomic_DNA"/>
</dbReference>
<reference evidence="2" key="1">
    <citation type="journal article" date="2010" name="Genome Res.">
        <title>Population genomic sequencing of Coccidioides fungi reveals recent hybridization and transposon control.</title>
        <authorList>
            <person name="Neafsey D.E."/>
            <person name="Barker B.M."/>
            <person name="Sharpton T.J."/>
            <person name="Stajich J.E."/>
            <person name="Park D.J."/>
            <person name="Whiston E."/>
            <person name="Hung C.-Y."/>
            <person name="McMahan C."/>
            <person name="White J."/>
            <person name="Sykes S."/>
            <person name="Heiman D."/>
            <person name="Young S."/>
            <person name="Zeng Q."/>
            <person name="Abouelleil A."/>
            <person name="Aftuck L."/>
            <person name="Bessette D."/>
            <person name="Brown A."/>
            <person name="FitzGerald M."/>
            <person name="Lui A."/>
            <person name="Macdonald J.P."/>
            <person name="Priest M."/>
            <person name="Orbach M.J."/>
            <person name="Galgiani J.N."/>
            <person name="Kirkland T.N."/>
            <person name="Cole G.T."/>
            <person name="Birren B.W."/>
            <person name="Henn M.R."/>
            <person name="Taylor J.W."/>
            <person name="Rounsley S.D."/>
        </authorList>
    </citation>
    <scope>NUCLEOTIDE SEQUENCE [LARGE SCALE GENOMIC DNA]</scope>
    <source>
        <strain evidence="2">RMSCC 3703</strain>
    </source>
</reference>
<sequence>MTLIRQNFIKRTSKVTRTFSFRPKSGKSDSGTLGAQGQFSFRPLGFRSPSHQAGSRLRTTLVTRSVELVRCPSLRVTRTPRGQVLHHSFGASDRIGKSFNWASHETRGPRLEEL</sequence>
<evidence type="ECO:0000313" key="2">
    <source>
        <dbReference type="Proteomes" id="UP000054559"/>
    </source>
</evidence>
<gene>
    <name evidence="1" type="ORF">CISG_05112</name>
</gene>
<dbReference type="AlphaFoldDB" id="A0A0J8QVX6"/>
<proteinExistence type="predicted"/>
<accession>A0A0J8QVX6</accession>